<dbReference type="Pfam" id="PF11716">
    <property type="entry name" value="MDMPI_N"/>
    <property type="match status" value="1"/>
</dbReference>
<dbReference type="GO" id="GO:0046872">
    <property type="term" value="F:metal ion binding"/>
    <property type="evidence" value="ECO:0007669"/>
    <property type="project" value="InterPro"/>
</dbReference>
<comment type="caution">
    <text evidence="3">The sequence shown here is derived from an EMBL/GenBank/DDBJ whole genome shotgun (WGS) entry which is preliminary data.</text>
</comment>
<sequence length="199" mass="21369">MDELESAEATLDVLQRVLRGITADDLTRPTPCREFDVAGLTDHLLNSITLIGSAAGGQIPDREPDASVEDQVLGAARPAVAAWRRRGVDGTVPFGAGEMPAAVMMQILSLEFLVHAWDYAEATGQHVEVSDEAPEQILEWSRAVLTPEGRVRAGFDDPVAVADDASALDRLLAFTGRRTRRAAGRSTGSGRQPPRPCRS</sequence>
<protein>
    <submittedName>
        <fullName evidence="3">TIGR03086 family protein</fullName>
    </submittedName>
</protein>
<dbReference type="InterPro" id="IPR024344">
    <property type="entry name" value="MDMPI_metal-binding"/>
</dbReference>
<dbReference type="SUPFAM" id="SSF109854">
    <property type="entry name" value="DinB/YfiT-like putative metalloenzymes"/>
    <property type="match status" value="1"/>
</dbReference>
<organism evidence="3 4">
    <name type="scientific">Mycobacterium syngnathidarum</name>
    <dbReference type="NCBI Taxonomy" id="1908205"/>
    <lineage>
        <taxon>Bacteria</taxon>
        <taxon>Bacillati</taxon>
        <taxon>Actinomycetota</taxon>
        <taxon>Actinomycetes</taxon>
        <taxon>Mycobacteriales</taxon>
        <taxon>Mycobacteriaceae</taxon>
        <taxon>Mycobacterium</taxon>
    </lineage>
</organism>
<gene>
    <name evidence="3" type="ORF">BKG61_20575</name>
</gene>
<dbReference type="InterPro" id="IPR034660">
    <property type="entry name" value="DinB/YfiT-like"/>
</dbReference>
<evidence type="ECO:0000259" key="2">
    <source>
        <dbReference type="Pfam" id="PF11716"/>
    </source>
</evidence>
<dbReference type="NCBIfam" id="TIGR03083">
    <property type="entry name" value="maleylpyruvate isomerase family mycothiol-dependent enzyme"/>
    <property type="match status" value="1"/>
</dbReference>
<dbReference type="InterPro" id="IPR017517">
    <property type="entry name" value="Maleyloyr_isom"/>
</dbReference>
<accession>A0A1S1JYV7</accession>
<feature type="region of interest" description="Disordered" evidence="1">
    <location>
        <begin position="179"/>
        <end position="199"/>
    </location>
</feature>
<dbReference type="AlphaFoldDB" id="A0A1S1JYV7"/>
<dbReference type="NCBIfam" id="TIGR03086">
    <property type="entry name" value="TIGR03086 family metal-binding protein"/>
    <property type="match status" value="1"/>
</dbReference>
<dbReference type="STRING" id="1908205.BKG60_03000"/>
<name>A0A1S1JYV7_9MYCO</name>
<dbReference type="RefSeq" id="WP_070946050.1">
    <property type="nucleotide sequence ID" value="NZ_MLHV01000021.1"/>
</dbReference>
<proteinExistence type="predicted"/>
<evidence type="ECO:0000313" key="3">
    <source>
        <dbReference type="EMBL" id="OHT93560.1"/>
    </source>
</evidence>
<keyword evidence="4" id="KW-1185">Reference proteome</keyword>
<dbReference type="Proteomes" id="UP000179636">
    <property type="component" value="Unassembled WGS sequence"/>
</dbReference>
<feature type="domain" description="Mycothiol-dependent maleylpyruvate isomerase metal-binding" evidence="2">
    <location>
        <begin position="11"/>
        <end position="118"/>
    </location>
</feature>
<dbReference type="OrthoDB" id="8755073at2"/>
<dbReference type="EMBL" id="MLHV01000021">
    <property type="protein sequence ID" value="OHT93560.1"/>
    <property type="molecule type" value="Genomic_DNA"/>
</dbReference>
<dbReference type="InterPro" id="IPR017520">
    <property type="entry name" value="CHP03086"/>
</dbReference>
<reference evidence="3 4" key="1">
    <citation type="submission" date="2016-10" db="EMBL/GenBank/DDBJ databases">
        <title>Evaluation of Human, Animal and Environmental Mycobacterium chelonae Isolates by Core Genome Phylogenomic Analysis, Targeted Gene Comparison, and Anti-microbial Susceptibility Patterns: A Tale of Mistaken Identities.</title>
        <authorList>
            <person name="Fogelson S.B."/>
            <person name="Camus A.C."/>
            <person name="Lorenz W."/>
            <person name="Vasireddy R."/>
            <person name="Vasireddy S."/>
            <person name="Smith T."/>
            <person name="Brown-Elliott B.A."/>
            <person name="Wallace R.J.Jr."/>
            <person name="Hasan N.A."/>
            <person name="Reischl U."/>
            <person name="Sanchez S."/>
        </authorList>
    </citation>
    <scope>NUCLEOTIDE SEQUENCE [LARGE SCALE GENOMIC DNA]</scope>
    <source>
        <strain evidence="3 4">24999</strain>
    </source>
</reference>
<evidence type="ECO:0000256" key="1">
    <source>
        <dbReference type="SAM" id="MobiDB-lite"/>
    </source>
</evidence>
<evidence type="ECO:0000313" key="4">
    <source>
        <dbReference type="Proteomes" id="UP000179636"/>
    </source>
</evidence>